<accession>A0A401ULK6</accession>
<proteinExistence type="predicted"/>
<reference evidence="1 2" key="1">
    <citation type="submission" date="2018-11" db="EMBL/GenBank/DDBJ databases">
        <title>Genome sequencing and assembly of Clostridium tagluense strain A121.</title>
        <authorList>
            <person name="Murakami T."/>
            <person name="Segawa T."/>
            <person name="Shcherbakova V.A."/>
            <person name="Mori H."/>
            <person name="Yoshimura Y."/>
        </authorList>
    </citation>
    <scope>NUCLEOTIDE SEQUENCE [LARGE SCALE GENOMIC DNA]</scope>
    <source>
        <strain evidence="1 2">A121</strain>
    </source>
</reference>
<dbReference type="EMBL" id="BHYK01000010">
    <property type="protein sequence ID" value="GCD10411.1"/>
    <property type="molecule type" value="Genomic_DNA"/>
</dbReference>
<gene>
    <name evidence="1" type="ORF">Ctaglu_20340</name>
</gene>
<protein>
    <submittedName>
        <fullName evidence="1">Uncharacterized protein</fullName>
    </submittedName>
</protein>
<keyword evidence="2" id="KW-1185">Reference proteome</keyword>
<dbReference type="AlphaFoldDB" id="A0A401ULK6"/>
<comment type="caution">
    <text evidence="1">The sequence shown here is derived from an EMBL/GenBank/DDBJ whole genome shotgun (WGS) entry which is preliminary data.</text>
</comment>
<evidence type="ECO:0000313" key="2">
    <source>
        <dbReference type="Proteomes" id="UP000287872"/>
    </source>
</evidence>
<evidence type="ECO:0000313" key="1">
    <source>
        <dbReference type="EMBL" id="GCD10411.1"/>
    </source>
</evidence>
<dbReference type="Proteomes" id="UP000287872">
    <property type="component" value="Unassembled WGS sequence"/>
</dbReference>
<name>A0A401ULK6_9CLOT</name>
<sequence>MDIKDFTLLSNTNHIYFQNELTKSISKLQGQDLEVEIQLY</sequence>
<organism evidence="1 2">
    <name type="scientific">Clostridium tagluense</name>
    <dbReference type="NCBI Taxonomy" id="360422"/>
    <lineage>
        <taxon>Bacteria</taxon>
        <taxon>Bacillati</taxon>
        <taxon>Bacillota</taxon>
        <taxon>Clostridia</taxon>
        <taxon>Eubacteriales</taxon>
        <taxon>Clostridiaceae</taxon>
        <taxon>Clostridium</taxon>
    </lineage>
</organism>